<evidence type="ECO:0008006" key="4">
    <source>
        <dbReference type="Google" id="ProtNLM"/>
    </source>
</evidence>
<comment type="caution">
    <text evidence="2">The sequence shown here is derived from an EMBL/GenBank/DDBJ whole genome shotgun (WGS) entry which is preliminary data.</text>
</comment>
<feature type="transmembrane region" description="Helical" evidence="1">
    <location>
        <begin position="100"/>
        <end position="124"/>
    </location>
</feature>
<keyword evidence="1" id="KW-1133">Transmembrane helix</keyword>
<protein>
    <recommendedName>
        <fullName evidence="4">Sulfate ABC transporter permease</fullName>
    </recommendedName>
</protein>
<gene>
    <name evidence="2" type="ORF">ACFQ21_12430</name>
</gene>
<reference evidence="3" key="1">
    <citation type="journal article" date="2019" name="Int. J. Syst. Evol. Microbiol.">
        <title>The Global Catalogue of Microorganisms (GCM) 10K type strain sequencing project: providing services to taxonomists for standard genome sequencing and annotation.</title>
        <authorList>
            <consortium name="The Broad Institute Genomics Platform"/>
            <consortium name="The Broad Institute Genome Sequencing Center for Infectious Disease"/>
            <person name="Wu L."/>
            <person name="Ma J."/>
        </authorList>
    </citation>
    <scope>NUCLEOTIDE SEQUENCE [LARGE SCALE GENOMIC DNA]</scope>
    <source>
        <strain evidence="3">CCUG 58938</strain>
    </source>
</reference>
<feature type="transmembrane region" description="Helical" evidence="1">
    <location>
        <begin position="187"/>
        <end position="210"/>
    </location>
</feature>
<dbReference type="EMBL" id="JBHTKA010000003">
    <property type="protein sequence ID" value="MFD1000121.1"/>
    <property type="molecule type" value="Genomic_DNA"/>
</dbReference>
<dbReference type="RefSeq" id="WP_377579464.1">
    <property type="nucleotide sequence ID" value="NZ_JBHTKA010000003.1"/>
</dbReference>
<evidence type="ECO:0000256" key="1">
    <source>
        <dbReference type="SAM" id="Phobius"/>
    </source>
</evidence>
<evidence type="ECO:0000313" key="3">
    <source>
        <dbReference type="Proteomes" id="UP001597112"/>
    </source>
</evidence>
<feature type="transmembrane region" description="Helical" evidence="1">
    <location>
        <begin position="73"/>
        <end position="93"/>
    </location>
</feature>
<proteinExistence type="predicted"/>
<keyword evidence="3" id="KW-1185">Reference proteome</keyword>
<keyword evidence="1" id="KW-0472">Membrane</keyword>
<dbReference type="Proteomes" id="UP001597112">
    <property type="component" value="Unassembled WGS sequence"/>
</dbReference>
<organism evidence="2 3">
    <name type="scientific">Ohtaekwangia kribbensis</name>
    <dbReference type="NCBI Taxonomy" id="688913"/>
    <lineage>
        <taxon>Bacteria</taxon>
        <taxon>Pseudomonadati</taxon>
        <taxon>Bacteroidota</taxon>
        <taxon>Cytophagia</taxon>
        <taxon>Cytophagales</taxon>
        <taxon>Fulvivirgaceae</taxon>
        <taxon>Ohtaekwangia</taxon>
    </lineage>
</organism>
<feature type="transmembrane region" description="Helical" evidence="1">
    <location>
        <begin position="161"/>
        <end position="181"/>
    </location>
</feature>
<keyword evidence="1" id="KW-0812">Transmembrane</keyword>
<name>A0ABW3K3W1_9BACT</name>
<evidence type="ECO:0000313" key="2">
    <source>
        <dbReference type="EMBL" id="MFD1000121.1"/>
    </source>
</evidence>
<sequence length="212" mass="25467">MTTFPEPETKSFFATDKRLLFILLCLITLLLLYIKIAFIENETAAFEFLQDRPEGMILKIIAGLKLFSIPLIYLWKFTVIAFVIWIGCFMFGYRVTYTQCWGVVIGAEYIFLIPEVLKIMWFMVIETDPSYNDIGAFYPFSLMHFFDYYSIDKRWAYPLRALNLFEIVYWYMLVMGINHYARKDQQYVWIIVSCSYILLFFLWLLFYVMVYD</sequence>
<accession>A0ABW3K3W1</accession>
<feature type="transmembrane region" description="Helical" evidence="1">
    <location>
        <begin position="19"/>
        <end position="39"/>
    </location>
</feature>